<evidence type="ECO:0000256" key="3">
    <source>
        <dbReference type="ARBA" id="ARBA00022989"/>
    </source>
</evidence>
<dbReference type="PATRIC" id="fig|1223523.3.peg.2352"/>
<name>M3BLJ2_STRM1</name>
<dbReference type="STRING" id="1223523.H340_11525"/>
<keyword evidence="2" id="KW-0812">Transmembrane</keyword>
<evidence type="ECO:0000256" key="2">
    <source>
        <dbReference type="ARBA" id="ARBA00022692"/>
    </source>
</evidence>
<keyword evidence="3" id="KW-1133">Transmembrane helix</keyword>
<proteinExistence type="predicted"/>
<dbReference type="PANTHER" id="PTHR43077:SF11">
    <property type="entry name" value="TRANSPORT PERMEASE YVFS-RELATED"/>
    <property type="match status" value="1"/>
</dbReference>
<sequence length="243" mass="25094">MMPLLGYLRLELRRTARDGGFLIMSLAAPVMMYLLFSHMGSGHPTHAEQVRTLAGMAGFGALGAVMTAAGGIAEDKKAGWLRQLRLTPLPAVTVVVGRGVSAMFLALPPVLAVGLLAAVVNGVSLSAAEWAGLLGVLWLGIVPVAMLALGCGYLIEGAKAHSVGLASYLLLAVAGGLLVDTRDLPRRLSRISGATPVNRYKEIATDLALGHTPTMTALAVLLAWSAALTAFAVLGYRKGGATA</sequence>
<dbReference type="PANTHER" id="PTHR43077">
    <property type="entry name" value="TRANSPORT PERMEASE YVFS-RELATED"/>
    <property type="match status" value="1"/>
</dbReference>
<dbReference type="GO" id="GO:0140359">
    <property type="term" value="F:ABC-type transporter activity"/>
    <property type="evidence" value="ECO:0007669"/>
    <property type="project" value="InterPro"/>
</dbReference>
<dbReference type="eggNOG" id="COG0842">
    <property type="taxonomic scope" value="Bacteria"/>
</dbReference>
<dbReference type="GO" id="GO:0043190">
    <property type="term" value="C:ATP-binding cassette (ABC) transporter complex"/>
    <property type="evidence" value="ECO:0007669"/>
    <property type="project" value="InterPro"/>
</dbReference>
<evidence type="ECO:0000256" key="4">
    <source>
        <dbReference type="ARBA" id="ARBA00023136"/>
    </source>
</evidence>
<evidence type="ECO:0000256" key="5">
    <source>
        <dbReference type="ARBA" id="ARBA00023251"/>
    </source>
</evidence>
<protein>
    <submittedName>
        <fullName evidence="7">ABC transporter</fullName>
    </submittedName>
</protein>
<dbReference type="PIRSF" id="PIRSF006648">
    <property type="entry name" value="DrrB"/>
    <property type="match status" value="1"/>
</dbReference>
<accession>M3BLJ2</accession>
<evidence type="ECO:0000256" key="1">
    <source>
        <dbReference type="ARBA" id="ARBA00004141"/>
    </source>
</evidence>
<evidence type="ECO:0000313" key="8">
    <source>
        <dbReference type="Proteomes" id="UP000011740"/>
    </source>
</evidence>
<dbReference type="AlphaFoldDB" id="M3BLJ2"/>
<dbReference type="RefSeq" id="WP_004943318.1">
    <property type="nucleotide sequence ID" value="NZ_AORZ01000027.1"/>
</dbReference>
<gene>
    <name evidence="7" type="ORF">H340_11525</name>
</gene>
<dbReference type="EMBL" id="AORZ01000027">
    <property type="protein sequence ID" value="EMF00445.1"/>
    <property type="molecule type" value="Genomic_DNA"/>
</dbReference>
<keyword evidence="4" id="KW-0472">Membrane</keyword>
<organism evidence="7 8">
    <name type="scientific">Streptomyces mobaraensis (strain ATCC 29032 / DSM 40847 / JCM 4168 / NBRC 13819 / NCIMB 11159 / IPCR 16-22)</name>
    <dbReference type="NCBI Taxonomy" id="1223523"/>
    <lineage>
        <taxon>Bacteria</taxon>
        <taxon>Bacillati</taxon>
        <taxon>Actinomycetota</taxon>
        <taxon>Actinomycetes</taxon>
        <taxon>Kitasatosporales</taxon>
        <taxon>Streptomycetaceae</taxon>
        <taxon>Streptomyces</taxon>
    </lineage>
</organism>
<dbReference type="InterPro" id="IPR051328">
    <property type="entry name" value="T7SS_ABC-Transporter"/>
</dbReference>
<dbReference type="Pfam" id="PF01061">
    <property type="entry name" value="ABC2_membrane"/>
    <property type="match status" value="1"/>
</dbReference>
<dbReference type="GO" id="GO:0046677">
    <property type="term" value="P:response to antibiotic"/>
    <property type="evidence" value="ECO:0007669"/>
    <property type="project" value="UniProtKB-KW"/>
</dbReference>
<comment type="subcellular location">
    <subcellularLocation>
        <location evidence="1">Membrane</location>
        <topology evidence="1">Multi-pass membrane protein</topology>
    </subcellularLocation>
</comment>
<dbReference type="InterPro" id="IPR000412">
    <property type="entry name" value="ABC_2_transport"/>
</dbReference>
<comment type="caution">
    <text evidence="7">The sequence shown here is derived from an EMBL/GenBank/DDBJ whole genome shotgun (WGS) entry which is preliminary data.</text>
</comment>
<feature type="domain" description="ABC-2 type transporter transmembrane" evidence="6">
    <location>
        <begin position="11"/>
        <end position="192"/>
    </location>
</feature>
<keyword evidence="5" id="KW-0046">Antibiotic resistance</keyword>
<evidence type="ECO:0000259" key="6">
    <source>
        <dbReference type="Pfam" id="PF01061"/>
    </source>
</evidence>
<dbReference type="InterPro" id="IPR013525">
    <property type="entry name" value="ABC2_TM"/>
</dbReference>
<dbReference type="Proteomes" id="UP000011740">
    <property type="component" value="Unassembled WGS sequence"/>
</dbReference>
<evidence type="ECO:0000313" key="7">
    <source>
        <dbReference type="EMBL" id="EMF00445.1"/>
    </source>
</evidence>
<reference evidence="7 8" key="1">
    <citation type="journal article" date="2013" name="Genome Announc.">
        <title>Whole-Genome Shotgun Assembly and Analysis of the Genome of Streptomyces mobaraensis DSM 40847, a Strain for Industrial Production of Microbial Transglutaminase.</title>
        <authorList>
            <person name="Yang H."/>
            <person name="He T."/>
            <person name="Wu W."/>
            <person name="Zhu W."/>
            <person name="Lu B."/>
            <person name="Sun W."/>
        </authorList>
    </citation>
    <scope>NUCLEOTIDE SEQUENCE [LARGE SCALE GENOMIC DNA]</scope>
    <source>
        <strain evidence="7 8">DSM 40847</strain>
    </source>
</reference>